<proteinExistence type="predicted"/>
<dbReference type="InterPro" id="IPR010982">
    <property type="entry name" value="Lambda_DNA-bd_dom_sf"/>
</dbReference>
<dbReference type="PANTHER" id="PTHR35010">
    <property type="entry name" value="BLL4672 PROTEIN-RELATED"/>
    <property type="match status" value="1"/>
</dbReference>
<reference evidence="4" key="1">
    <citation type="submission" date="2021-05" db="EMBL/GenBank/DDBJ databases">
        <title>Direct Submission.</title>
        <authorList>
            <person name="Li K."/>
            <person name="Gao J."/>
        </authorList>
    </citation>
    <scope>NUCLEOTIDE SEQUENCE [LARGE SCALE GENOMIC DNA]</scope>
    <source>
        <strain evidence="4">MG62</strain>
    </source>
</reference>
<evidence type="ECO:0000313" key="3">
    <source>
        <dbReference type="EMBL" id="QWB23457.1"/>
    </source>
</evidence>
<evidence type="ECO:0000313" key="4">
    <source>
        <dbReference type="Proteomes" id="UP000679629"/>
    </source>
</evidence>
<protein>
    <submittedName>
        <fullName evidence="3">Helix-turn-helix domain-containing protein</fullName>
    </submittedName>
</protein>
<dbReference type="Gene3D" id="1.10.260.40">
    <property type="entry name" value="lambda repressor-like DNA-binding domains"/>
    <property type="match status" value="1"/>
</dbReference>
<sequence>MAGNVDLSQFLRRCRDRIDPASVGLPERGAYRRVPGLRREEVAQLAGVSTDYYTRLEQGRNITPSDSVLDAVADALRLDDAERAHLHDLIKTRPGRRTRRTAPGVQRARPGLLRFLDSFHDHAAFILGRRGDVLATNHLCRVLIADFDAMPYRERNLTRWIVLSPEARDLYVDWERLAAEMTAILRLDAGRHPDDARTAELIGELTMKSEHFPRWWDDHKVLTRTHGQKRFNHPLVGGLTIDYQALTPPGEDDQTLFLYMPAQDRTSEEAWRLLADWNTPGPDRPQPDDTATTPSPSPSEDRSSP</sequence>
<dbReference type="SMART" id="SM00530">
    <property type="entry name" value="HTH_XRE"/>
    <property type="match status" value="1"/>
</dbReference>
<evidence type="ECO:0000259" key="2">
    <source>
        <dbReference type="PROSITE" id="PS50943"/>
    </source>
</evidence>
<organism evidence="3 4">
    <name type="scientific">Streptomyces koelreuteriae</name>
    <dbReference type="NCBI Taxonomy" id="2838015"/>
    <lineage>
        <taxon>Bacteria</taxon>
        <taxon>Bacillati</taxon>
        <taxon>Actinomycetota</taxon>
        <taxon>Actinomycetes</taxon>
        <taxon>Kitasatosporales</taxon>
        <taxon>Streptomycetaceae</taxon>
        <taxon>Streptomyces</taxon>
    </lineage>
</organism>
<dbReference type="Pfam" id="PF13560">
    <property type="entry name" value="HTH_31"/>
    <property type="match status" value="1"/>
</dbReference>
<dbReference type="RefSeq" id="WP_215119122.1">
    <property type="nucleotide sequence ID" value="NZ_CP075896.1"/>
</dbReference>
<keyword evidence="4" id="KW-1185">Reference proteome</keyword>
<dbReference type="Gene3D" id="3.30.450.180">
    <property type="match status" value="1"/>
</dbReference>
<feature type="domain" description="HTH cro/C1-type" evidence="2">
    <location>
        <begin position="30"/>
        <end position="83"/>
    </location>
</feature>
<dbReference type="CDD" id="cd00093">
    <property type="entry name" value="HTH_XRE"/>
    <property type="match status" value="1"/>
</dbReference>
<dbReference type="EMBL" id="CP075896">
    <property type="protein sequence ID" value="QWB23457.1"/>
    <property type="molecule type" value="Genomic_DNA"/>
</dbReference>
<name>A0ABX8FR05_9ACTN</name>
<dbReference type="InterPro" id="IPR001387">
    <property type="entry name" value="Cro/C1-type_HTH"/>
</dbReference>
<accession>A0ABX8FR05</accession>
<evidence type="ECO:0000256" key="1">
    <source>
        <dbReference type="SAM" id="MobiDB-lite"/>
    </source>
</evidence>
<dbReference type="SUPFAM" id="SSF47413">
    <property type="entry name" value="lambda repressor-like DNA-binding domains"/>
    <property type="match status" value="1"/>
</dbReference>
<dbReference type="InterPro" id="IPR041413">
    <property type="entry name" value="MLTR_LBD"/>
</dbReference>
<dbReference type="PROSITE" id="PS50943">
    <property type="entry name" value="HTH_CROC1"/>
    <property type="match status" value="1"/>
</dbReference>
<gene>
    <name evidence="3" type="ORF">KJK29_13035</name>
</gene>
<dbReference type="Pfam" id="PF17765">
    <property type="entry name" value="MLTR_LBD"/>
    <property type="match status" value="1"/>
</dbReference>
<dbReference type="Proteomes" id="UP000679629">
    <property type="component" value="Chromosome"/>
</dbReference>
<feature type="region of interest" description="Disordered" evidence="1">
    <location>
        <begin position="273"/>
        <end position="305"/>
    </location>
</feature>
<dbReference type="PANTHER" id="PTHR35010:SF2">
    <property type="entry name" value="BLL4672 PROTEIN"/>
    <property type="match status" value="1"/>
</dbReference>